<protein>
    <submittedName>
        <fullName evidence="1">Uncharacterized protein</fullName>
    </submittedName>
</protein>
<keyword evidence="2" id="KW-1185">Reference proteome</keyword>
<proteinExistence type="predicted"/>
<dbReference type="KEGG" id="clup:CLUP02_09120"/>
<name>A0A9Q8SUC1_9PEZI</name>
<dbReference type="AlphaFoldDB" id="A0A9Q8SUC1"/>
<dbReference type="GeneID" id="73343110"/>
<gene>
    <name evidence="1" type="ORF">CLUP02_09120</name>
</gene>
<organism evidence="1 2">
    <name type="scientific">Colletotrichum lupini</name>
    <dbReference type="NCBI Taxonomy" id="145971"/>
    <lineage>
        <taxon>Eukaryota</taxon>
        <taxon>Fungi</taxon>
        <taxon>Dikarya</taxon>
        <taxon>Ascomycota</taxon>
        <taxon>Pezizomycotina</taxon>
        <taxon>Sordariomycetes</taxon>
        <taxon>Hypocreomycetidae</taxon>
        <taxon>Glomerellales</taxon>
        <taxon>Glomerellaceae</taxon>
        <taxon>Colletotrichum</taxon>
        <taxon>Colletotrichum acutatum species complex</taxon>
    </lineage>
</organism>
<reference evidence="1" key="1">
    <citation type="journal article" date="2021" name="Mol. Plant Microbe Interact.">
        <title>Complete Genome Sequence of the Plant-Pathogenic Fungus Colletotrichum lupini.</title>
        <authorList>
            <person name="Baroncelli R."/>
            <person name="Pensec F."/>
            <person name="Da Lio D."/>
            <person name="Boufleur T."/>
            <person name="Vicente I."/>
            <person name="Sarrocco S."/>
            <person name="Picot A."/>
            <person name="Baraldi E."/>
            <person name="Sukno S."/>
            <person name="Thon M."/>
            <person name="Le Floch G."/>
        </authorList>
    </citation>
    <scope>NUCLEOTIDE SEQUENCE</scope>
    <source>
        <strain evidence="1">IMI 504893</strain>
    </source>
</reference>
<evidence type="ECO:0000313" key="1">
    <source>
        <dbReference type="EMBL" id="UQC83625.1"/>
    </source>
</evidence>
<accession>A0A9Q8SUC1</accession>
<sequence>MQARKNHGLRDPLRVRSARQAGTQGAAVIRKLWEECCEIGEDGCGTKSLCSEEEG</sequence>
<dbReference type="EMBL" id="CP019476">
    <property type="protein sequence ID" value="UQC83625.1"/>
    <property type="molecule type" value="Genomic_DNA"/>
</dbReference>
<dbReference type="RefSeq" id="XP_049145244.1">
    <property type="nucleotide sequence ID" value="XM_049288100.1"/>
</dbReference>
<dbReference type="Proteomes" id="UP000830671">
    <property type="component" value="Chromosome 4"/>
</dbReference>
<evidence type="ECO:0000313" key="2">
    <source>
        <dbReference type="Proteomes" id="UP000830671"/>
    </source>
</evidence>